<comment type="caution">
    <text evidence="2">The sequence shown here is derived from an EMBL/GenBank/DDBJ whole genome shotgun (WGS) entry which is preliminary data.</text>
</comment>
<accession>A0A8H6LAH0</accession>
<dbReference type="GeneID" id="59282232"/>
<dbReference type="AlphaFoldDB" id="A0A8H6LAH0"/>
<keyword evidence="3" id="KW-1185">Reference proteome</keyword>
<proteinExistence type="predicted"/>
<evidence type="ECO:0000313" key="2">
    <source>
        <dbReference type="EMBL" id="KAF6241841.1"/>
    </source>
</evidence>
<feature type="region of interest" description="Disordered" evidence="1">
    <location>
        <begin position="27"/>
        <end position="103"/>
    </location>
</feature>
<dbReference type="RefSeq" id="XP_037171081.1">
    <property type="nucleotide sequence ID" value="XM_037302502.1"/>
</dbReference>
<name>A0A8H6LAH0_9LECA</name>
<sequence>MLIIAVAAADGGYLVENGKPDITVRKTSYQTSPDLSPSSNSNPSEAVKQCKKRTKWSKQTDPSLEQKYGSKEMALDAEEFSEKAPSQLCAEDQEHWQRLRPGT</sequence>
<protein>
    <submittedName>
        <fullName evidence="2">Uncharacterized protein</fullName>
    </submittedName>
</protein>
<gene>
    <name evidence="2" type="ORF">HO173_000553</name>
</gene>
<dbReference type="Proteomes" id="UP000578531">
    <property type="component" value="Unassembled WGS sequence"/>
</dbReference>
<organism evidence="2 3">
    <name type="scientific">Letharia columbiana</name>
    <dbReference type="NCBI Taxonomy" id="112416"/>
    <lineage>
        <taxon>Eukaryota</taxon>
        <taxon>Fungi</taxon>
        <taxon>Dikarya</taxon>
        <taxon>Ascomycota</taxon>
        <taxon>Pezizomycotina</taxon>
        <taxon>Lecanoromycetes</taxon>
        <taxon>OSLEUM clade</taxon>
        <taxon>Lecanoromycetidae</taxon>
        <taxon>Lecanorales</taxon>
        <taxon>Lecanorineae</taxon>
        <taxon>Parmeliaceae</taxon>
        <taxon>Letharia</taxon>
    </lineage>
</organism>
<evidence type="ECO:0000256" key="1">
    <source>
        <dbReference type="SAM" id="MobiDB-lite"/>
    </source>
</evidence>
<reference evidence="2 3" key="1">
    <citation type="journal article" date="2020" name="Genomics">
        <title>Complete, high-quality genomes from long-read metagenomic sequencing of two wolf lichen thalli reveals enigmatic genome architecture.</title>
        <authorList>
            <person name="McKenzie S.K."/>
            <person name="Walston R.F."/>
            <person name="Allen J.L."/>
        </authorList>
    </citation>
    <scope>NUCLEOTIDE SEQUENCE [LARGE SCALE GENOMIC DNA]</scope>
    <source>
        <strain evidence="2">WasteWater2</strain>
    </source>
</reference>
<dbReference type="EMBL" id="JACCJC010000001">
    <property type="protein sequence ID" value="KAF6241841.1"/>
    <property type="molecule type" value="Genomic_DNA"/>
</dbReference>
<evidence type="ECO:0000313" key="3">
    <source>
        <dbReference type="Proteomes" id="UP000578531"/>
    </source>
</evidence>